<feature type="binding site" evidence="2">
    <location>
        <position position="67"/>
    </location>
    <ligand>
        <name>substrate</name>
    </ligand>
</feature>
<dbReference type="InterPro" id="IPR041561">
    <property type="entry name" value="PglD_N"/>
</dbReference>
<proteinExistence type="predicted"/>
<protein>
    <submittedName>
        <fullName evidence="4 5">Acetyltransferase</fullName>
        <ecNumber evidence="5">2.3.1.203</ecNumber>
    </submittedName>
</protein>
<dbReference type="EC" id="2.3.1.203" evidence="5"/>
<evidence type="ECO:0000256" key="2">
    <source>
        <dbReference type="PIRSR" id="PIRSR620019-2"/>
    </source>
</evidence>
<feature type="binding site" evidence="2">
    <location>
        <position position="143"/>
    </location>
    <ligand>
        <name>acetyl-CoA</name>
        <dbReference type="ChEBI" id="CHEBI:57288"/>
    </ligand>
</feature>
<dbReference type="Gene3D" id="3.40.50.20">
    <property type="match status" value="1"/>
</dbReference>
<evidence type="ECO:0000313" key="4">
    <source>
        <dbReference type="EMBL" id="MDB7083209.1"/>
    </source>
</evidence>
<feature type="binding site" evidence="2">
    <location>
        <position position="164"/>
    </location>
    <ligand>
        <name>acetyl-CoA</name>
        <dbReference type="ChEBI" id="CHEBI:57288"/>
    </ligand>
</feature>
<dbReference type="Pfam" id="PF00132">
    <property type="entry name" value="Hexapep"/>
    <property type="match status" value="2"/>
</dbReference>
<dbReference type="SUPFAM" id="SSF51161">
    <property type="entry name" value="Trimeric LpxA-like enzymes"/>
    <property type="match status" value="1"/>
</dbReference>
<dbReference type="InterPro" id="IPR020019">
    <property type="entry name" value="AcTrfase_PglD-like"/>
</dbReference>
<dbReference type="Pfam" id="PF17836">
    <property type="entry name" value="PglD_N"/>
    <property type="match status" value="1"/>
</dbReference>
<dbReference type="GO" id="GO:0016746">
    <property type="term" value="F:acyltransferase activity"/>
    <property type="evidence" value="ECO:0007669"/>
    <property type="project" value="UniProtKB-KW"/>
</dbReference>
<feature type="domain" description="PglD N-terminal" evidence="3">
    <location>
        <begin position="4"/>
        <end position="79"/>
    </location>
</feature>
<dbReference type="PANTHER" id="PTHR43300">
    <property type="entry name" value="ACETYLTRANSFERASE"/>
    <property type="match status" value="1"/>
</dbReference>
<evidence type="ECO:0000313" key="5">
    <source>
        <dbReference type="EMBL" id="VYT59795.1"/>
    </source>
</evidence>
<dbReference type="EMBL" id="CACRTL010000008">
    <property type="protein sequence ID" value="VYT59795.1"/>
    <property type="molecule type" value="Genomic_DNA"/>
</dbReference>
<organism evidence="5">
    <name type="scientific">Thomasclavelia ramosa</name>
    <dbReference type="NCBI Taxonomy" id="1547"/>
    <lineage>
        <taxon>Bacteria</taxon>
        <taxon>Bacillati</taxon>
        <taxon>Bacillota</taxon>
        <taxon>Erysipelotrichia</taxon>
        <taxon>Erysipelotrichales</taxon>
        <taxon>Coprobacillaceae</taxon>
        <taxon>Thomasclavelia</taxon>
    </lineage>
</organism>
<reference evidence="4" key="2">
    <citation type="submission" date="2023-01" db="EMBL/GenBank/DDBJ databases">
        <title>Human gut microbiome strain richness.</title>
        <authorList>
            <person name="Chen-Liaw A."/>
        </authorList>
    </citation>
    <scope>NUCLEOTIDE SEQUENCE</scope>
    <source>
        <strain evidence="4">1001217st2_G6_1001217B_191108</strain>
    </source>
</reference>
<name>A0A6N2XZF9_9FIRM</name>
<dbReference type="EMBL" id="JAQLKE010000006">
    <property type="protein sequence ID" value="MDB7083209.1"/>
    <property type="molecule type" value="Genomic_DNA"/>
</dbReference>
<evidence type="ECO:0000256" key="1">
    <source>
        <dbReference type="PIRSR" id="PIRSR620019-1"/>
    </source>
</evidence>
<evidence type="ECO:0000259" key="3">
    <source>
        <dbReference type="Pfam" id="PF17836"/>
    </source>
</evidence>
<accession>A0A6N2XZF9</accession>
<dbReference type="PANTHER" id="PTHR43300:SF7">
    <property type="entry name" value="UDP-N-ACETYLBACILLOSAMINE N-ACETYLTRANSFERASE"/>
    <property type="match status" value="1"/>
</dbReference>
<feature type="active site" description="Proton acceptor" evidence="1">
    <location>
        <position position="134"/>
    </location>
</feature>
<dbReference type="Proteomes" id="UP001211987">
    <property type="component" value="Unassembled WGS sequence"/>
</dbReference>
<dbReference type="RefSeq" id="WP_118143662.1">
    <property type="nucleotide sequence ID" value="NZ_CACRTL010000008.1"/>
</dbReference>
<sequence>MKDKIVIIGASGHGKVVADIAKLNGYKEIIFLDDDETKDIIGKYLVAGRSKDIDNYKDECDCIIAIGNNTIREKIYNKLSKLGINQITLIHPTAVIDKTVVIEEGTVVMANAVLNADVKIGKGCIINTAATIDHDCTINDFVHISPGVKIAGTVDIGKRTWIGIGSSIINNLTICDDCIIGAGSTVIKDIKEEGTYTGSPVRKVR</sequence>
<feature type="binding site" evidence="2">
    <location>
        <begin position="11"/>
        <end position="13"/>
    </location>
    <ligand>
        <name>substrate</name>
    </ligand>
</feature>
<reference evidence="5" key="1">
    <citation type="submission" date="2019-11" db="EMBL/GenBank/DDBJ databases">
        <authorList>
            <person name="Feng L."/>
        </authorList>
    </citation>
    <scope>NUCLEOTIDE SEQUENCE</scope>
    <source>
        <strain evidence="5">CramosumLFYP8</strain>
    </source>
</reference>
<dbReference type="CDD" id="cd03360">
    <property type="entry name" value="LbH_AT_putative"/>
    <property type="match status" value="1"/>
</dbReference>
<feature type="site" description="Increases basicity of active site His" evidence="1">
    <location>
        <position position="135"/>
    </location>
</feature>
<dbReference type="InterPro" id="IPR050179">
    <property type="entry name" value="Trans_hexapeptide_repeat"/>
</dbReference>
<keyword evidence="5" id="KW-0808">Transferase</keyword>
<keyword evidence="5" id="KW-0012">Acyltransferase</keyword>
<dbReference type="InterPro" id="IPR001451">
    <property type="entry name" value="Hexapep"/>
</dbReference>
<dbReference type="Gene3D" id="2.160.10.10">
    <property type="entry name" value="Hexapeptide repeat proteins"/>
    <property type="match status" value="1"/>
</dbReference>
<gene>
    <name evidence="5" type="primary">pglD_2</name>
    <name evidence="5" type="ORF">CRLFYP8_01308</name>
    <name evidence="4" type="ORF">PM738_05285</name>
</gene>
<feature type="binding site" evidence="2">
    <location>
        <begin position="33"/>
        <end position="34"/>
    </location>
    <ligand>
        <name>substrate</name>
    </ligand>
</feature>
<dbReference type="AlphaFoldDB" id="A0A6N2XZF9"/>
<dbReference type="InterPro" id="IPR011004">
    <property type="entry name" value="Trimer_LpxA-like_sf"/>
</dbReference>
<dbReference type="NCBIfam" id="TIGR03570">
    <property type="entry name" value="NeuD_NnaD"/>
    <property type="match status" value="1"/>
</dbReference>